<dbReference type="EMBL" id="MRCG01000010">
    <property type="protein sequence ID" value="OKH47172.1"/>
    <property type="molecule type" value="Genomic_DNA"/>
</dbReference>
<keyword evidence="2" id="KW-1185">Reference proteome</keyword>
<name>A0A1U7J473_9CYAN</name>
<evidence type="ECO:0000313" key="2">
    <source>
        <dbReference type="Proteomes" id="UP000185557"/>
    </source>
</evidence>
<reference evidence="1 2" key="1">
    <citation type="submission" date="2016-11" db="EMBL/GenBank/DDBJ databases">
        <title>Draft Genome Sequences of Nine Cyanobacterial Strains from Diverse Habitats.</title>
        <authorList>
            <person name="Zhu T."/>
            <person name="Hou S."/>
            <person name="Lu X."/>
            <person name="Hess W.R."/>
        </authorList>
    </citation>
    <scope>NUCLEOTIDE SEQUENCE [LARGE SCALE GENOMIC DNA]</scope>
    <source>
        <strain evidence="1 2">NIES-30</strain>
    </source>
</reference>
<organism evidence="1 2">
    <name type="scientific">Phormidium tenue NIES-30</name>
    <dbReference type="NCBI Taxonomy" id="549789"/>
    <lineage>
        <taxon>Bacteria</taxon>
        <taxon>Bacillati</taxon>
        <taxon>Cyanobacteriota</taxon>
        <taxon>Cyanophyceae</taxon>
        <taxon>Oscillatoriophycideae</taxon>
        <taxon>Oscillatoriales</taxon>
        <taxon>Oscillatoriaceae</taxon>
        <taxon>Phormidium</taxon>
    </lineage>
</organism>
<evidence type="ECO:0000313" key="1">
    <source>
        <dbReference type="EMBL" id="OKH47172.1"/>
    </source>
</evidence>
<dbReference type="STRING" id="549789.NIES30_14470"/>
<dbReference type="Proteomes" id="UP000185557">
    <property type="component" value="Unassembled WGS sequence"/>
</dbReference>
<dbReference type="AlphaFoldDB" id="A0A1U7J473"/>
<comment type="caution">
    <text evidence="1">The sequence shown here is derived from an EMBL/GenBank/DDBJ whole genome shotgun (WGS) entry which is preliminary data.</text>
</comment>
<sequence>MNVLNSGFEIIRFSDSRYEKITVEIQYKEEQIAQINKDKGDDLVEIELLADFVDSDFSPKFFLNDFLNALNEARNLLENS</sequence>
<gene>
    <name evidence="1" type="ORF">NIES30_14470</name>
</gene>
<accession>A0A1U7J473</accession>
<dbReference type="RefSeq" id="WP_073609120.1">
    <property type="nucleotide sequence ID" value="NZ_MRCG01000010.1"/>
</dbReference>
<proteinExistence type="predicted"/>
<protein>
    <submittedName>
        <fullName evidence="1">Uncharacterized protein</fullName>
    </submittedName>
</protein>
<dbReference type="OrthoDB" id="6959740at2"/>